<evidence type="ECO:0000313" key="3">
    <source>
        <dbReference type="EMBL" id="AWU74310.1"/>
    </source>
</evidence>
<name>A0A099NZN9_PICKU</name>
<dbReference type="GO" id="GO:0034599">
    <property type="term" value="P:cellular response to oxidative stress"/>
    <property type="evidence" value="ECO:0007669"/>
    <property type="project" value="EnsemblFungi"/>
</dbReference>
<dbReference type="GO" id="GO:0034605">
    <property type="term" value="P:cellular response to heat"/>
    <property type="evidence" value="ECO:0007669"/>
    <property type="project" value="EnsemblFungi"/>
</dbReference>
<dbReference type="GO" id="GO:0017128">
    <property type="term" value="F:phospholipid scramblase activity"/>
    <property type="evidence" value="ECO:0007669"/>
    <property type="project" value="InterPro"/>
</dbReference>
<dbReference type="eggNOG" id="KOG0621">
    <property type="taxonomic scope" value="Eukaryota"/>
</dbReference>
<evidence type="ECO:0000313" key="4">
    <source>
        <dbReference type="EMBL" id="KGK37311.1"/>
    </source>
</evidence>
<protein>
    <recommendedName>
        <fullName evidence="2">Phospholipid scramblase</fullName>
    </recommendedName>
</protein>
<proteinExistence type="inferred from homology"/>
<reference evidence="4" key="2">
    <citation type="submission" date="2014-08" db="EMBL/GenBank/DDBJ databases">
        <title>Exploiting Issatchenkia orientalis SD108 for Succinic Acid Production.</title>
        <authorList>
            <person name="Xiao H."/>
            <person name="Shao Z."/>
            <person name="Jiang Y."/>
            <person name="Dole S."/>
            <person name="Zhao H."/>
        </authorList>
    </citation>
    <scope>NUCLEOTIDE SEQUENCE [LARGE SCALE GENOMIC DNA]</scope>
    <source>
        <strain evidence="4">SD108</strain>
    </source>
</reference>
<dbReference type="EMBL" id="CP028773">
    <property type="protein sequence ID" value="AWU74310.1"/>
    <property type="molecule type" value="Genomic_DNA"/>
</dbReference>
<dbReference type="AlphaFoldDB" id="A0A099NZN9"/>
<evidence type="ECO:0000256" key="2">
    <source>
        <dbReference type="RuleBase" id="RU363116"/>
    </source>
</evidence>
<dbReference type="OrthoDB" id="191150at2759"/>
<dbReference type="KEGG" id="pkz:C5L36_0A09040"/>
<dbReference type="HOGENOM" id="CLU_023808_0_1_1"/>
<dbReference type="Proteomes" id="UP000029867">
    <property type="component" value="Unassembled WGS sequence"/>
</dbReference>
<dbReference type="EMBL" id="JQFK01000039">
    <property type="protein sequence ID" value="KGK37311.1"/>
    <property type="molecule type" value="Genomic_DNA"/>
</dbReference>
<dbReference type="Pfam" id="PF03803">
    <property type="entry name" value="Scramblase"/>
    <property type="match status" value="1"/>
</dbReference>
<organism evidence="4 5">
    <name type="scientific">Pichia kudriavzevii</name>
    <name type="common">Yeast</name>
    <name type="synonym">Issatchenkia orientalis</name>
    <dbReference type="NCBI Taxonomy" id="4909"/>
    <lineage>
        <taxon>Eukaryota</taxon>
        <taxon>Fungi</taxon>
        <taxon>Dikarya</taxon>
        <taxon>Ascomycota</taxon>
        <taxon>Saccharomycotina</taxon>
        <taxon>Pichiomycetes</taxon>
        <taxon>Pichiales</taxon>
        <taxon>Pichiaceae</taxon>
        <taxon>Pichia</taxon>
    </lineage>
</organism>
<sequence>MWPRLRVLGRRWYSPLNYNTENSRSLARGSKVGRAGRFGRGDWIPPQTTEPIDREIQPEINLPTEIPKDLPKSNQITERHPCLWMLSQPTLVVERRIEYMNLFLGFEQANQYALYDGNGTQIGWIMERDFGIGKAIMRQIYRLHRPFTVDVIDMNGGLLMTIRRPFSWINSHIKSVVVDYDGNETVVGESVQSWHLWRRRYNLFRSDDDGDFVQFGKIDSGFLRWEFPIYNERGEISGSVSRNFGGFFREAFTDTGVYILRMDGMDNIEGGPPSDRPLTLEERAVVLANAVSIDFDYFSRHSGVGGGGFIIGGGSADI</sequence>
<dbReference type="PANTHER" id="PTHR23248">
    <property type="entry name" value="PHOSPHOLIPID SCRAMBLASE-RELATED"/>
    <property type="match status" value="1"/>
</dbReference>
<dbReference type="PANTHER" id="PTHR23248:SF9">
    <property type="entry name" value="PHOSPHOLIPID SCRAMBLASE"/>
    <property type="match status" value="1"/>
</dbReference>
<accession>A0A099NZN9</accession>
<dbReference type="VEuPathDB" id="FungiDB:C5L36_0A09040"/>
<dbReference type="GO" id="GO:1903147">
    <property type="term" value="P:negative regulation of autophagy of mitochondrion"/>
    <property type="evidence" value="ECO:0007669"/>
    <property type="project" value="EnsemblFungi"/>
</dbReference>
<evidence type="ECO:0000256" key="1">
    <source>
        <dbReference type="ARBA" id="ARBA00005350"/>
    </source>
</evidence>
<comment type="similarity">
    <text evidence="1 2">Belongs to the phospholipid scramblase family.</text>
</comment>
<gene>
    <name evidence="3" type="ORF">C5L36_0A09040</name>
    <name evidence="4" type="ORF">JL09_g3535</name>
</gene>
<evidence type="ECO:0000313" key="5">
    <source>
        <dbReference type="Proteomes" id="UP000029867"/>
    </source>
</evidence>
<dbReference type="GO" id="GO:0005886">
    <property type="term" value="C:plasma membrane"/>
    <property type="evidence" value="ECO:0007669"/>
    <property type="project" value="TreeGrafter"/>
</dbReference>
<keyword evidence="6" id="KW-1185">Reference proteome</keyword>
<dbReference type="InterPro" id="IPR025659">
    <property type="entry name" value="Tubby-like_C"/>
</dbReference>
<evidence type="ECO:0000313" key="6">
    <source>
        <dbReference type="Proteomes" id="UP000249293"/>
    </source>
</evidence>
<dbReference type="InterPro" id="IPR005552">
    <property type="entry name" value="Scramblase"/>
</dbReference>
<reference evidence="5" key="1">
    <citation type="journal article" date="2014" name="Microb. Cell Fact.">
        <title>Exploiting Issatchenkia orientalis SD108 for succinic acid production.</title>
        <authorList>
            <person name="Xiao H."/>
            <person name="Shao Z."/>
            <person name="Jiang Y."/>
            <person name="Dole S."/>
            <person name="Zhao H."/>
        </authorList>
    </citation>
    <scope>NUCLEOTIDE SEQUENCE [LARGE SCALE GENOMIC DNA]</scope>
    <source>
        <strain evidence="5">SD108</strain>
    </source>
</reference>
<dbReference type="GeneID" id="40382020"/>
<dbReference type="Proteomes" id="UP000249293">
    <property type="component" value="Chromosome 1"/>
</dbReference>
<dbReference type="SUPFAM" id="SSF54518">
    <property type="entry name" value="Tubby C-terminal domain-like"/>
    <property type="match status" value="1"/>
</dbReference>
<dbReference type="RefSeq" id="XP_029319787.1">
    <property type="nucleotide sequence ID" value="XM_029463927.1"/>
</dbReference>
<reference evidence="3 6" key="3">
    <citation type="submission" date="2018-06" db="EMBL/GenBank/DDBJ databases">
        <title>Population genomics shows no distinction between pathogenic Candida krusei and environmental Pichia kudriavzevii: One species, four names.</title>
        <authorList>
            <person name="Douglass A.P."/>
            <person name="Offei B."/>
            <person name="Braun-Galleani S."/>
            <person name="Coughlan A.Y."/>
            <person name="Martos A."/>
            <person name="Ortiz-Merino R.A."/>
            <person name="Byrne K.P."/>
            <person name="Wolfe K.H."/>
        </authorList>
    </citation>
    <scope>NUCLEOTIDE SEQUENCE [LARGE SCALE GENOMIC DNA]</scope>
    <source>
        <strain evidence="3 6">CBS573</strain>
    </source>
</reference>